<evidence type="ECO:0000256" key="5">
    <source>
        <dbReference type="ARBA" id="ARBA00022491"/>
    </source>
</evidence>
<dbReference type="PANTHER" id="PTHR28246:SF1">
    <property type="entry name" value="G1-SPECIFIC TRANSCRIPTIONAL REPRESSOR WHI5-RELATED"/>
    <property type="match status" value="1"/>
</dbReference>
<dbReference type="GO" id="GO:0000082">
    <property type="term" value="P:G1/S transition of mitotic cell cycle"/>
    <property type="evidence" value="ECO:0007669"/>
    <property type="project" value="InterPro"/>
</dbReference>
<feature type="region of interest" description="Disordered" evidence="9">
    <location>
        <begin position="205"/>
        <end position="317"/>
    </location>
</feature>
<feature type="region of interest" description="Disordered" evidence="9">
    <location>
        <begin position="1"/>
        <end position="139"/>
    </location>
</feature>
<feature type="compositionally biased region" description="Low complexity" evidence="9">
    <location>
        <begin position="16"/>
        <end position="29"/>
    </location>
</feature>
<dbReference type="AlphaFoldDB" id="A0AAX6MMA0"/>
<keyword evidence="7" id="KW-0804">Transcription</keyword>
<feature type="compositionally biased region" description="Basic and acidic residues" evidence="9">
    <location>
        <begin position="469"/>
        <end position="483"/>
    </location>
</feature>
<sequence>MSPVNTSGPITDLDHSSQSQIIPNSQSQPLNYSSNDSQDTTASNDTDRVFTPPESDSEASNGIGKSHDSSQESQLLQLSQLAAAQQRMGEVDGTAAAGGQSKKRMADGVVKHTRNSSSVSPVRPGHSRNTSTVSMASTSSRIGELSAELKTKLSYAMVKVNNGWQGHSIDEVESLASQVASPTSSTSTLHGRYGASASPRVAVAPPMRHRASSMVTSPTSQHLTQGRPYDPSWREGNMKSPPSTSPITQVPSLAPPAPIQPRQPNQVHPRRSSNARFTPAYLSHPHHVSPHTPAQPSPLQATPGHGNIRTPNVDPILFSPHQNVREQEALETLMFMSSPGNSANVKHAFPSSLPSSQGSQTAQPLHPPQTRNGGRTALPTSRLGSGAEAGSQGRKSLPTARPQHHHAPQVKRVGFEKSPGGYGGMDIDDPHVSPRSRGTPRRRTNGSAPRPSLSIPAGLSGPSRPRTALRGDDIERMLDRVAADDSSDSEGEIHIPQNRRVNGSAVGA</sequence>
<keyword evidence="8" id="KW-0539">Nucleus</keyword>
<evidence type="ECO:0000256" key="2">
    <source>
        <dbReference type="ARBA" id="ARBA00004496"/>
    </source>
</evidence>
<name>A0AAX6MMA0_9PEZI</name>
<dbReference type="GO" id="GO:0033309">
    <property type="term" value="C:SBF transcription complex"/>
    <property type="evidence" value="ECO:0007669"/>
    <property type="project" value="TreeGrafter"/>
</dbReference>
<keyword evidence="11" id="KW-1185">Reference proteome</keyword>
<feature type="compositionally biased region" description="Polar residues" evidence="9">
    <location>
        <begin position="352"/>
        <end position="383"/>
    </location>
</feature>
<accession>A0AAX6MMA0</accession>
<evidence type="ECO:0000313" key="10">
    <source>
        <dbReference type="EMBL" id="KAK6953765.1"/>
    </source>
</evidence>
<keyword evidence="4" id="KW-0963">Cytoplasm</keyword>
<feature type="compositionally biased region" description="Low complexity" evidence="9">
    <location>
        <begin position="71"/>
        <end position="86"/>
    </location>
</feature>
<dbReference type="PANTHER" id="PTHR28246">
    <property type="entry name" value="G1-SPECIFIC TRANSCRIPTIONAL REPRESSOR WHI5-RELATED"/>
    <property type="match status" value="1"/>
</dbReference>
<comment type="subcellular location">
    <subcellularLocation>
        <location evidence="2">Cytoplasm</location>
    </subcellularLocation>
    <subcellularLocation>
        <location evidence="1">Nucleus</location>
    </subcellularLocation>
</comment>
<dbReference type="GO" id="GO:0003712">
    <property type="term" value="F:transcription coregulator activity"/>
    <property type="evidence" value="ECO:0007669"/>
    <property type="project" value="TreeGrafter"/>
</dbReference>
<feature type="compositionally biased region" description="Polar residues" evidence="9">
    <location>
        <begin position="30"/>
        <end position="44"/>
    </location>
</feature>
<comment type="caution">
    <text evidence="10">The sequence shown here is derived from an EMBL/GenBank/DDBJ whole genome shotgun (WGS) entry which is preliminary data.</text>
</comment>
<evidence type="ECO:0000256" key="7">
    <source>
        <dbReference type="ARBA" id="ARBA00023163"/>
    </source>
</evidence>
<evidence type="ECO:0000313" key="11">
    <source>
        <dbReference type="Proteomes" id="UP001369815"/>
    </source>
</evidence>
<evidence type="ECO:0000256" key="9">
    <source>
        <dbReference type="SAM" id="MobiDB-lite"/>
    </source>
</evidence>
<feature type="region of interest" description="Disordered" evidence="9">
    <location>
        <begin position="341"/>
        <end position="508"/>
    </location>
</feature>
<feature type="compositionally biased region" description="Polar residues" evidence="9">
    <location>
        <begin position="240"/>
        <end position="251"/>
    </location>
</feature>
<gene>
    <name evidence="10" type="ORF">Daesc_003727</name>
</gene>
<evidence type="ECO:0000256" key="6">
    <source>
        <dbReference type="ARBA" id="ARBA00023015"/>
    </source>
</evidence>
<proteinExistence type="inferred from homology"/>
<dbReference type="Pfam" id="PF08528">
    <property type="entry name" value="Whi5"/>
    <property type="match status" value="1"/>
</dbReference>
<evidence type="ECO:0000256" key="8">
    <source>
        <dbReference type="ARBA" id="ARBA00023242"/>
    </source>
</evidence>
<evidence type="ECO:0000256" key="1">
    <source>
        <dbReference type="ARBA" id="ARBA00004123"/>
    </source>
</evidence>
<comment type="similarity">
    <text evidence="3">Belongs to the WHI5/NRM1 family.</text>
</comment>
<keyword evidence="6" id="KW-0805">Transcription regulation</keyword>
<dbReference type="InterPro" id="IPR039198">
    <property type="entry name" value="Srl3/Whi5"/>
</dbReference>
<dbReference type="InterPro" id="IPR013734">
    <property type="entry name" value="TF_Nrm1/Whi5"/>
</dbReference>
<feature type="compositionally biased region" description="Polar residues" evidence="9">
    <location>
        <begin position="213"/>
        <end position="224"/>
    </location>
</feature>
<protein>
    <recommendedName>
        <fullName evidence="12">Cyclin-dependent kinase</fullName>
    </recommendedName>
</protein>
<evidence type="ECO:0008006" key="12">
    <source>
        <dbReference type="Google" id="ProtNLM"/>
    </source>
</evidence>
<keyword evidence="5" id="KW-0678">Repressor</keyword>
<reference evidence="10 11" key="1">
    <citation type="journal article" date="2024" name="Front Chem Biol">
        <title>Unveiling the potential of Daldinia eschscholtzii MFLUCC 19-0629 through bioactivity and bioinformatics studies for enhanced sustainable agriculture production.</title>
        <authorList>
            <person name="Brooks S."/>
            <person name="Weaver J.A."/>
            <person name="Klomchit A."/>
            <person name="Alharthi S.A."/>
            <person name="Onlamun T."/>
            <person name="Nurani R."/>
            <person name="Vong T.K."/>
            <person name="Alberti F."/>
            <person name="Greco C."/>
        </authorList>
    </citation>
    <scope>NUCLEOTIDE SEQUENCE [LARGE SCALE GENOMIC DNA]</scope>
    <source>
        <strain evidence="10">MFLUCC 19-0629</strain>
    </source>
</reference>
<evidence type="ECO:0000256" key="3">
    <source>
        <dbReference type="ARBA" id="ARBA00006922"/>
    </source>
</evidence>
<dbReference type="Proteomes" id="UP001369815">
    <property type="component" value="Unassembled WGS sequence"/>
</dbReference>
<organism evidence="10 11">
    <name type="scientific">Daldinia eschscholtzii</name>
    <dbReference type="NCBI Taxonomy" id="292717"/>
    <lineage>
        <taxon>Eukaryota</taxon>
        <taxon>Fungi</taxon>
        <taxon>Dikarya</taxon>
        <taxon>Ascomycota</taxon>
        <taxon>Pezizomycotina</taxon>
        <taxon>Sordariomycetes</taxon>
        <taxon>Xylariomycetidae</taxon>
        <taxon>Xylariales</taxon>
        <taxon>Hypoxylaceae</taxon>
        <taxon>Daldinia</taxon>
    </lineage>
</organism>
<feature type="compositionally biased region" description="Polar residues" evidence="9">
    <location>
        <begin position="127"/>
        <end position="139"/>
    </location>
</feature>
<dbReference type="EMBL" id="JBANMG010000004">
    <property type="protein sequence ID" value="KAK6953765.1"/>
    <property type="molecule type" value="Genomic_DNA"/>
</dbReference>
<dbReference type="GO" id="GO:0005737">
    <property type="term" value="C:cytoplasm"/>
    <property type="evidence" value="ECO:0007669"/>
    <property type="project" value="UniProtKB-SubCell"/>
</dbReference>
<evidence type="ECO:0000256" key="4">
    <source>
        <dbReference type="ARBA" id="ARBA00022490"/>
    </source>
</evidence>